<organism evidence="2 3">
    <name type="scientific">Halobellus litoreus</name>
    <dbReference type="NCBI Taxonomy" id="755310"/>
    <lineage>
        <taxon>Archaea</taxon>
        <taxon>Methanobacteriati</taxon>
        <taxon>Methanobacteriota</taxon>
        <taxon>Stenosarchaea group</taxon>
        <taxon>Halobacteria</taxon>
        <taxon>Halobacteriales</taxon>
        <taxon>Haloferacaceae</taxon>
        <taxon>Halobellus</taxon>
    </lineage>
</organism>
<keyword evidence="1" id="KW-1133">Transmembrane helix</keyword>
<dbReference type="InterPro" id="IPR055687">
    <property type="entry name" value="DUF7263"/>
</dbReference>
<evidence type="ECO:0000256" key="1">
    <source>
        <dbReference type="SAM" id="Phobius"/>
    </source>
</evidence>
<reference evidence="2 3" key="1">
    <citation type="journal article" date="2019" name="Int. J. Syst. Evol. Microbiol.">
        <title>The Global Catalogue of Microorganisms (GCM) 10K type strain sequencing project: providing services to taxonomists for standard genome sequencing and annotation.</title>
        <authorList>
            <consortium name="The Broad Institute Genomics Platform"/>
            <consortium name="The Broad Institute Genome Sequencing Center for Infectious Disease"/>
            <person name="Wu L."/>
            <person name="Ma J."/>
        </authorList>
    </citation>
    <scope>NUCLEOTIDE SEQUENCE [LARGE SCALE GENOMIC DNA]</scope>
    <source>
        <strain evidence="2 3">CGMCC 1.10387</strain>
    </source>
</reference>
<dbReference type="EMBL" id="JBHUDP010000001">
    <property type="protein sequence ID" value="MFD1684378.1"/>
    <property type="molecule type" value="Genomic_DNA"/>
</dbReference>
<dbReference type="AlphaFoldDB" id="A0ABD6DQ41"/>
<comment type="caution">
    <text evidence="2">The sequence shown here is derived from an EMBL/GenBank/DDBJ whole genome shotgun (WGS) entry which is preliminary data.</text>
</comment>
<evidence type="ECO:0000313" key="3">
    <source>
        <dbReference type="Proteomes" id="UP001597092"/>
    </source>
</evidence>
<gene>
    <name evidence="2" type="ORF">ACFSAS_01995</name>
</gene>
<dbReference type="Pfam" id="PF23924">
    <property type="entry name" value="DUF7263"/>
    <property type="match status" value="1"/>
</dbReference>
<keyword evidence="1" id="KW-0812">Transmembrane</keyword>
<protein>
    <submittedName>
        <fullName evidence="2">Uncharacterized protein</fullName>
    </submittedName>
</protein>
<keyword evidence="3" id="KW-1185">Reference proteome</keyword>
<evidence type="ECO:0000313" key="2">
    <source>
        <dbReference type="EMBL" id="MFD1684378.1"/>
    </source>
</evidence>
<feature type="transmembrane region" description="Helical" evidence="1">
    <location>
        <begin position="17"/>
        <end position="38"/>
    </location>
</feature>
<proteinExistence type="predicted"/>
<dbReference type="RefSeq" id="WP_390281342.1">
    <property type="nucleotide sequence ID" value="NZ_JBHUDP010000001.1"/>
</dbReference>
<accession>A0ABD6DQ41</accession>
<dbReference type="Proteomes" id="UP001597092">
    <property type="component" value="Unassembled WGS sequence"/>
</dbReference>
<keyword evidence="1" id="KW-0472">Membrane</keyword>
<sequence>MSDCAEVVRIDRAQANLIGFAVALVVVTTVTVAGATLANDALADADRQPGATRAAEALAAHLVDADATHTRRRNALRASAVSNLTAADLDDAVPALRGRSVRVSLGEAVLVDREGEDVPDDGRPVVVDRRVRVERWTPETDRVALDDRAQVLVDDHDGRVTIRVETSPSRTVRTVRAGDRVVLHDPSGLDGRYDVSVPHTRPLPVAFESVGYGGGTGTVGWTARTGTVERLVVTVGA</sequence>
<name>A0ABD6DQ41_9EURY</name>